<name>A0A0D4BYJ0_9MICC</name>
<dbReference type="KEGG" id="ari:UM93_05915"/>
<gene>
    <name evidence="2" type="ORF">UM93_05915</name>
</gene>
<feature type="chain" id="PRO_5002281183" description="Spore-associated protein A" evidence="1">
    <location>
        <begin position="21"/>
        <end position="126"/>
    </location>
</feature>
<evidence type="ECO:0000256" key="1">
    <source>
        <dbReference type="SAM" id="SignalP"/>
    </source>
</evidence>
<dbReference type="OrthoDB" id="1099523at2"/>
<keyword evidence="3" id="KW-1185">Reference proteome</keyword>
<dbReference type="AlphaFoldDB" id="A0A0D4BYJ0"/>
<feature type="signal peptide" evidence="1">
    <location>
        <begin position="1"/>
        <end position="20"/>
    </location>
</feature>
<sequence length="126" mass="13126">MTALLLLGAGAVMAAAPASAATHGIVVNQCYGVKEKTVRFTNSPAFVEIWRSTRDGVTACAMLYDNQAGSHSLRIVLTRPNGDYSSDSGTFAYYAGGVVQKNMAGKCATVSGTVSSAPFSFIACYN</sequence>
<dbReference type="Proteomes" id="UP000061839">
    <property type="component" value="Chromosome"/>
</dbReference>
<dbReference type="PATRIC" id="fig|1618207.4.peg.1199"/>
<keyword evidence="1" id="KW-0732">Signal</keyword>
<protein>
    <recommendedName>
        <fullName evidence="4">Spore-associated protein A</fullName>
    </recommendedName>
</protein>
<evidence type="ECO:0000313" key="3">
    <source>
        <dbReference type="Proteomes" id="UP000061839"/>
    </source>
</evidence>
<evidence type="ECO:0008006" key="4">
    <source>
        <dbReference type="Google" id="ProtNLM"/>
    </source>
</evidence>
<dbReference type="HOGENOM" id="CLU_1976982_0_0_11"/>
<accession>A0A0D4BYJ0</accession>
<dbReference type="EMBL" id="CP011005">
    <property type="protein sequence ID" value="AJT41166.1"/>
    <property type="molecule type" value="Genomic_DNA"/>
</dbReference>
<organism evidence="2 3">
    <name type="scientific">Psychromicrobium lacuslunae</name>
    <dbReference type="NCBI Taxonomy" id="1618207"/>
    <lineage>
        <taxon>Bacteria</taxon>
        <taxon>Bacillati</taxon>
        <taxon>Actinomycetota</taxon>
        <taxon>Actinomycetes</taxon>
        <taxon>Micrococcales</taxon>
        <taxon>Micrococcaceae</taxon>
        <taxon>Psychromicrobium</taxon>
    </lineage>
</organism>
<proteinExistence type="predicted"/>
<evidence type="ECO:0000313" key="2">
    <source>
        <dbReference type="EMBL" id="AJT41166.1"/>
    </source>
</evidence>
<dbReference type="RefSeq" id="WP_045074320.1">
    <property type="nucleotide sequence ID" value="NZ_CP011005.1"/>
</dbReference>
<reference evidence="2 3" key="1">
    <citation type="journal article" date="2015" name="Genome Announc.">
        <title>Complete Genome Sequencing of Protease-Producing Novel Arthrobacter sp. Strain IHBB 11108 Using PacBio Single-Molecule Real-Time Sequencing Technology.</title>
        <authorList>
            <person name="Kiran S."/>
            <person name="Swarnkar M.K."/>
            <person name="Pal M."/>
            <person name="Thakur R."/>
            <person name="Tewari R."/>
            <person name="Singh A.K."/>
            <person name="Gulati A."/>
        </authorList>
    </citation>
    <scope>NUCLEOTIDE SEQUENCE [LARGE SCALE GENOMIC DNA]</scope>
    <source>
        <strain evidence="2 3">IHBB 11108</strain>
    </source>
</reference>